<dbReference type="Proteomes" id="UP001501570">
    <property type="component" value="Unassembled WGS sequence"/>
</dbReference>
<dbReference type="CDD" id="cd07377">
    <property type="entry name" value="WHTH_GntR"/>
    <property type="match status" value="1"/>
</dbReference>
<keyword evidence="2" id="KW-0238">DNA-binding</keyword>
<dbReference type="SUPFAM" id="SSF48008">
    <property type="entry name" value="GntR ligand-binding domain-like"/>
    <property type="match status" value="1"/>
</dbReference>
<proteinExistence type="predicted"/>
<evidence type="ECO:0000313" key="6">
    <source>
        <dbReference type="EMBL" id="GAA5197715.1"/>
    </source>
</evidence>
<dbReference type="InterPro" id="IPR036388">
    <property type="entry name" value="WH-like_DNA-bd_sf"/>
</dbReference>
<sequence>MAAMSADITGDGARRDLFSPVHLGRVSGAIVEQVRLLIRQGRLKPGDRLPSERDLCESFGVSRVTVREALRVLEAGGLVEIRVGARGGAFVTVPSTERVGASLADLVGLSPLTVDDVNEARRVFELGIVPLVVERVTDEDLADLYRLCQQQRAARDDEDTSTGLSARFHVRVAGATHNAAIEMLVHSFHGPLLGSTREDQEVAPRTAGRGTREHLDFVKALERRDVEAATGIMSRHLGRGARRGRSSRSSRAVRPDTT</sequence>
<dbReference type="SMART" id="SM00895">
    <property type="entry name" value="FCD"/>
    <property type="match status" value="1"/>
</dbReference>
<organism evidence="6 7">
    <name type="scientific">Rugosimonospora acidiphila</name>
    <dbReference type="NCBI Taxonomy" id="556531"/>
    <lineage>
        <taxon>Bacteria</taxon>
        <taxon>Bacillati</taxon>
        <taxon>Actinomycetota</taxon>
        <taxon>Actinomycetes</taxon>
        <taxon>Micromonosporales</taxon>
        <taxon>Micromonosporaceae</taxon>
        <taxon>Rugosimonospora</taxon>
    </lineage>
</organism>
<evidence type="ECO:0000256" key="2">
    <source>
        <dbReference type="ARBA" id="ARBA00023125"/>
    </source>
</evidence>
<dbReference type="SMART" id="SM00345">
    <property type="entry name" value="HTH_GNTR"/>
    <property type="match status" value="1"/>
</dbReference>
<comment type="caution">
    <text evidence="6">The sequence shown here is derived from an EMBL/GenBank/DDBJ whole genome shotgun (WGS) entry which is preliminary data.</text>
</comment>
<dbReference type="PROSITE" id="PS50949">
    <property type="entry name" value="HTH_GNTR"/>
    <property type="match status" value="1"/>
</dbReference>
<name>A0ABP9SM17_9ACTN</name>
<keyword evidence="1" id="KW-0805">Transcription regulation</keyword>
<dbReference type="InterPro" id="IPR036390">
    <property type="entry name" value="WH_DNA-bd_sf"/>
</dbReference>
<feature type="domain" description="HTH gntR-type" evidence="5">
    <location>
        <begin position="24"/>
        <end position="94"/>
    </location>
</feature>
<accession>A0ABP9SM17</accession>
<dbReference type="EMBL" id="BAABJQ010000030">
    <property type="protein sequence ID" value="GAA5197715.1"/>
    <property type="molecule type" value="Genomic_DNA"/>
</dbReference>
<evidence type="ECO:0000256" key="4">
    <source>
        <dbReference type="SAM" id="MobiDB-lite"/>
    </source>
</evidence>
<dbReference type="PANTHER" id="PTHR43537:SF5">
    <property type="entry name" value="UXU OPERON TRANSCRIPTIONAL REGULATOR"/>
    <property type="match status" value="1"/>
</dbReference>
<dbReference type="Pfam" id="PF07729">
    <property type="entry name" value="FCD"/>
    <property type="match status" value="1"/>
</dbReference>
<dbReference type="Gene3D" id="1.10.10.10">
    <property type="entry name" value="Winged helix-like DNA-binding domain superfamily/Winged helix DNA-binding domain"/>
    <property type="match status" value="1"/>
</dbReference>
<dbReference type="PRINTS" id="PR00035">
    <property type="entry name" value="HTHGNTR"/>
</dbReference>
<dbReference type="Gene3D" id="1.20.120.530">
    <property type="entry name" value="GntR ligand-binding domain-like"/>
    <property type="match status" value="1"/>
</dbReference>
<gene>
    <name evidence="6" type="ORF">GCM10023322_69560</name>
</gene>
<evidence type="ECO:0000256" key="3">
    <source>
        <dbReference type="ARBA" id="ARBA00023163"/>
    </source>
</evidence>
<dbReference type="Pfam" id="PF00392">
    <property type="entry name" value="GntR"/>
    <property type="match status" value="1"/>
</dbReference>
<feature type="region of interest" description="Disordered" evidence="4">
    <location>
        <begin position="232"/>
        <end position="258"/>
    </location>
</feature>
<evidence type="ECO:0000259" key="5">
    <source>
        <dbReference type="PROSITE" id="PS50949"/>
    </source>
</evidence>
<keyword evidence="7" id="KW-1185">Reference proteome</keyword>
<dbReference type="SUPFAM" id="SSF46785">
    <property type="entry name" value="Winged helix' DNA-binding domain"/>
    <property type="match status" value="1"/>
</dbReference>
<keyword evidence="3" id="KW-0804">Transcription</keyword>
<dbReference type="InterPro" id="IPR011711">
    <property type="entry name" value="GntR_C"/>
</dbReference>
<dbReference type="PANTHER" id="PTHR43537">
    <property type="entry name" value="TRANSCRIPTIONAL REGULATOR, GNTR FAMILY"/>
    <property type="match status" value="1"/>
</dbReference>
<feature type="compositionally biased region" description="Basic residues" evidence="4">
    <location>
        <begin position="236"/>
        <end position="248"/>
    </location>
</feature>
<evidence type="ECO:0000256" key="1">
    <source>
        <dbReference type="ARBA" id="ARBA00023015"/>
    </source>
</evidence>
<evidence type="ECO:0000313" key="7">
    <source>
        <dbReference type="Proteomes" id="UP001501570"/>
    </source>
</evidence>
<reference evidence="7" key="1">
    <citation type="journal article" date="2019" name="Int. J. Syst. Evol. Microbiol.">
        <title>The Global Catalogue of Microorganisms (GCM) 10K type strain sequencing project: providing services to taxonomists for standard genome sequencing and annotation.</title>
        <authorList>
            <consortium name="The Broad Institute Genomics Platform"/>
            <consortium name="The Broad Institute Genome Sequencing Center for Infectious Disease"/>
            <person name="Wu L."/>
            <person name="Ma J."/>
        </authorList>
    </citation>
    <scope>NUCLEOTIDE SEQUENCE [LARGE SCALE GENOMIC DNA]</scope>
    <source>
        <strain evidence="7">JCM 18304</strain>
    </source>
</reference>
<dbReference type="InterPro" id="IPR008920">
    <property type="entry name" value="TF_FadR/GntR_C"/>
</dbReference>
<protein>
    <submittedName>
        <fullName evidence="6">FadR/GntR family transcriptional regulator</fullName>
    </submittedName>
</protein>
<dbReference type="InterPro" id="IPR000524">
    <property type="entry name" value="Tscrpt_reg_HTH_GntR"/>
</dbReference>